<name>A0A0E9UQ58_ANGAN</name>
<organism evidence="1">
    <name type="scientific">Anguilla anguilla</name>
    <name type="common">European freshwater eel</name>
    <name type="synonym">Muraena anguilla</name>
    <dbReference type="NCBI Taxonomy" id="7936"/>
    <lineage>
        <taxon>Eukaryota</taxon>
        <taxon>Metazoa</taxon>
        <taxon>Chordata</taxon>
        <taxon>Craniata</taxon>
        <taxon>Vertebrata</taxon>
        <taxon>Euteleostomi</taxon>
        <taxon>Actinopterygii</taxon>
        <taxon>Neopterygii</taxon>
        <taxon>Teleostei</taxon>
        <taxon>Anguilliformes</taxon>
        <taxon>Anguillidae</taxon>
        <taxon>Anguilla</taxon>
    </lineage>
</organism>
<protein>
    <submittedName>
        <fullName evidence="1">Uncharacterized protein</fullName>
    </submittedName>
</protein>
<dbReference type="EMBL" id="GBXM01041474">
    <property type="protein sequence ID" value="JAH67103.1"/>
    <property type="molecule type" value="Transcribed_RNA"/>
</dbReference>
<proteinExistence type="predicted"/>
<sequence>MVALHFRIGYIF</sequence>
<evidence type="ECO:0000313" key="1">
    <source>
        <dbReference type="EMBL" id="JAH67103.1"/>
    </source>
</evidence>
<reference evidence="1" key="1">
    <citation type="submission" date="2014-11" db="EMBL/GenBank/DDBJ databases">
        <authorList>
            <person name="Amaro Gonzalez C."/>
        </authorList>
    </citation>
    <scope>NUCLEOTIDE SEQUENCE</scope>
</reference>
<reference evidence="1" key="2">
    <citation type="journal article" date="2015" name="Fish Shellfish Immunol.">
        <title>Early steps in the European eel (Anguilla anguilla)-Vibrio vulnificus interaction in the gills: Role of the RtxA13 toxin.</title>
        <authorList>
            <person name="Callol A."/>
            <person name="Pajuelo D."/>
            <person name="Ebbesson L."/>
            <person name="Teles M."/>
            <person name="MacKenzie S."/>
            <person name="Amaro C."/>
        </authorList>
    </citation>
    <scope>NUCLEOTIDE SEQUENCE</scope>
</reference>
<accession>A0A0E9UQ58</accession>